<dbReference type="Proteomes" id="UP000095968">
    <property type="component" value="Genome"/>
</dbReference>
<name>W6EJ67_9REOV</name>
<dbReference type="GeneID" id="18388468"/>
<evidence type="ECO:0000313" key="2">
    <source>
        <dbReference type="Proteomes" id="UP000095968"/>
    </source>
</evidence>
<proteinExistence type="predicted"/>
<dbReference type="SUPFAM" id="SSF52540">
    <property type="entry name" value="P-loop containing nucleoside triphosphate hydrolases"/>
    <property type="match status" value="1"/>
</dbReference>
<evidence type="ECO:0000313" key="1">
    <source>
        <dbReference type="EMBL" id="AHJ14795.1"/>
    </source>
</evidence>
<dbReference type="RefSeq" id="YP_009002589.1">
    <property type="nucleotide sequence ID" value="NC_023488.1"/>
</dbReference>
<accession>W6EJ67</accession>
<sequence length="633" mass="72870">MELVPLTASNAELMLKTYCLAVRPRGKKGQPNKVSTLKIPNSYYKGIEKPSYTKNVPQLPIQVLSIETQLKVHDKLRRIFERNKKSYENPRLIARLLTFGLTPKGKIDMKAFIDSKDKRQNDNKDVGPGRSKKPKLFGADKQDFKVKKHDVEQSINDDFDINAVHSVDGVRDLLELDDLRGPLGITVVYMINHLFYRSKIPAYMAPLIPHLFIRKINVNENMIPPLDERYLQKIYLPVYTASNILSCSIESSVESCIIAIDKQLSLADKQYFDKHFTNYRMIEPGCALLMYRNYTNNELCWIMSGLMLIEAHKMIGKTAKESFNTLYTHAYETTVDRRIVGGMKVFIEPTKNYVLERVFPSGNPNVNPIILLRTREFFERVKLREEGKFTGMNIYGIIANKGTGKPTLSRMLVERLENKGIGLSVIDSDEYGRWLTMLLESSLINEDFSITEPLDEYYPGRPKFKLSERSFFNIIMCMLLKKHSITSRDKLTLSYYTTRCEELFNDYKEYLQKVYSTESYSMQAYYDHRLPQCEHKNIIVECHTTLDNVRSTPSDLFVRLGAFFDPVVTITLIRPSAKETAKTGLFHLGELALYYYYETATVPDVALVYPSNVLYALDLELGKTPDIVQVSSE</sequence>
<keyword evidence="2" id="KW-1185">Reference proteome</keyword>
<protein>
    <submittedName>
        <fullName evidence="1">VP5</fullName>
    </submittedName>
</protein>
<dbReference type="KEGG" id="vg:18388468"/>
<dbReference type="InterPro" id="IPR027417">
    <property type="entry name" value="P-loop_NTPase"/>
</dbReference>
<reference evidence="1 2" key="1">
    <citation type="submission" date="2013-01" db="EMBL/GenBank/DDBJ databases">
        <title>Genome sequence of type 2 cypovirus, Inachis io cypovirus 2.</title>
        <authorList>
            <person name="Rao S."/>
            <person name="Carner G.G."/>
            <person name="Sutton G."/>
            <person name="Mertens P.P.C."/>
        </authorList>
    </citation>
    <scope>NUCLEOTIDE SEQUENCE [LARGE SCALE GENOMIC DNA]</scope>
</reference>
<dbReference type="EMBL" id="KC588370">
    <property type="protein sequence ID" value="AHJ14795.1"/>
    <property type="molecule type" value="Genomic_RNA"/>
</dbReference>
<dbReference type="OrthoDB" id="26919at10239"/>
<organism evidence="1 2">
    <name type="scientific">Inachis io cypovirus 2</name>
    <dbReference type="NCBI Taxonomy" id="1382295"/>
    <lineage>
        <taxon>Viruses</taxon>
        <taxon>Riboviria</taxon>
        <taxon>Orthornavirae</taxon>
        <taxon>Duplornaviricota</taxon>
        <taxon>Resentoviricetes</taxon>
        <taxon>Reovirales</taxon>
        <taxon>Spinareoviridae</taxon>
        <taxon>Cypovirus</taxon>
        <taxon>Cypovirus inachidis</taxon>
        <taxon>Cypovirus 2</taxon>
    </lineage>
</organism>